<gene>
    <name evidence="2" type="ORF">NPIL_4551</name>
</gene>
<dbReference type="Proteomes" id="UP000887013">
    <property type="component" value="Unassembled WGS sequence"/>
</dbReference>
<sequence length="97" mass="11115">MRFMLILFFAMLAIASVASAPGPRRIRIIRRRPFRLFRGDDEYAASLGGADVGRYRREQRTRHGLFGSYRDTEVSGLSLGRAKVGMYSRERDQPLYG</sequence>
<name>A0A8X6MIN2_NEPPI</name>
<dbReference type="OrthoDB" id="6437715at2759"/>
<dbReference type="AlphaFoldDB" id="A0A8X6MIN2"/>
<keyword evidence="1" id="KW-0732">Signal</keyword>
<keyword evidence="3" id="KW-1185">Reference proteome</keyword>
<comment type="caution">
    <text evidence="2">The sequence shown here is derived from an EMBL/GenBank/DDBJ whole genome shotgun (WGS) entry which is preliminary data.</text>
</comment>
<evidence type="ECO:0000256" key="1">
    <source>
        <dbReference type="SAM" id="SignalP"/>
    </source>
</evidence>
<accession>A0A8X6MIN2</accession>
<feature type="chain" id="PRO_5036471944" evidence="1">
    <location>
        <begin position="20"/>
        <end position="97"/>
    </location>
</feature>
<protein>
    <submittedName>
        <fullName evidence="2">Uncharacterized protein</fullName>
    </submittedName>
</protein>
<organism evidence="2 3">
    <name type="scientific">Nephila pilipes</name>
    <name type="common">Giant wood spider</name>
    <name type="synonym">Nephila maculata</name>
    <dbReference type="NCBI Taxonomy" id="299642"/>
    <lineage>
        <taxon>Eukaryota</taxon>
        <taxon>Metazoa</taxon>
        <taxon>Ecdysozoa</taxon>
        <taxon>Arthropoda</taxon>
        <taxon>Chelicerata</taxon>
        <taxon>Arachnida</taxon>
        <taxon>Araneae</taxon>
        <taxon>Araneomorphae</taxon>
        <taxon>Entelegynae</taxon>
        <taxon>Araneoidea</taxon>
        <taxon>Nephilidae</taxon>
        <taxon>Nephila</taxon>
    </lineage>
</organism>
<proteinExistence type="predicted"/>
<feature type="signal peptide" evidence="1">
    <location>
        <begin position="1"/>
        <end position="19"/>
    </location>
</feature>
<evidence type="ECO:0000313" key="3">
    <source>
        <dbReference type="Proteomes" id="UP000887013"/>
    </source>
</evidence>
<evidence type="ECO:0000313" key="2">
    <source>
        <dbReference type="EMBL" id="GFS61672.1"/>
    </source>
</evidence>
<reference evidence="2" key="1">
    <citation type="submission" date="2020-08" db="EMBL/GenBank/DDBJ databases">
        <title>Multicomponent nature underlies the extraordinary mechanical properties of spider dragline silk.</title>
        <authorList>
            <person name="Kono N."/>
            <person name="Nakamura H."/>
            <person name="Mori M."/>
            <person name="Yoshida Y."/>
            <person name="Ohtoshi R."/>
            <person name="Malay A.D."/>
            <person name="Moran D.A.P."/>
            <person name="Tomita M."/>
            <person name="Numata K."/>
            <person name="Arakawa K."/>
        </authorList>
    </citation>
    <scope>NUCLEOTIDE SEQUENCE</scope>
</reference>
<dbReference type="EMBL" id="BMAW01093686">
    <property type="protein sequence ID" value="GFS61672.1"/>
    <property type="molecule type" value="Genomic_DNA"/>
</dbReference>